<gene>
    <name evidence="2" type="ORF">MOS_075</name>
</gene>
<feature type="transmembrane region" description="Helical" evidence="1">
    <location>
        <begin position="33"/>
        <end position="61"/>
    </location>
</feature>
<dbReference type="KEGG" id="mhs:MOS_075"/>
<organism evidence="2 3">
    <name type="scientific">Mesomycoplasma hyorhinis SK76</name>
    <dbReference type="NCBI Taxonomy" id="1118964"/>
    <lineage>
        <taxon>Bacteria</taxon>
        <taxon>Bacillati</taxon>
        <taxon>Mycoplasmatota</taxon>
        <taxon>Mycoplasmoidales</taxon>
        <taxon>Metamycoplasmataceae</taxon>
        <taxon>Mesomycoplasma</taxon>
    </lineage>
</organism>
<evidence type="ECO:0000313" key="3">
    <source>
        <dbReference type="Proteomes" id="UP000009399"/>
    </source>
</evidence>
<proteinExistence type="predicted"/>
<keyword evidence="1" id="KW-0472">Membrane</keyword>
<dbReference type="RefSeq" id="WP_014335355.1">
    <property type="nucleotide sequence ID" value="NC_019552.1"/>
</dbReference>
<evidence type="ECO:0000313" key="2">
    <source>
        <dbReference type="EMBL" id="AFX74007.1"/>
    </source>
</evidence>
<dbReference type="EMBL" id="CP003914">
    <property type="protein sequence ID" value="AFX74007.1"/>
    <property type="molecule type" value="Genomic_DNA"/>
</dbReference>
<protein>
    <submittedName>
        <fullName evidence="2">Uncharacterized protein</fullName>
    </submittedName>
</protein>
<accession>A0AAI8AMB4</accession>
<dbReference type="Proteomes" id="UP000009399">
    <property type="component" value="Chromosome"/>
</dbReference>
<name>A0AAI8AMB4_MESHY</name>
<keyword evidence="1" id="KW-0812">Transmembrane</keyword>
<reference evidence="2 3" key="1">
    <citation type="journal article" date="2013" name="Genome Announc.">
        <title>Complete Genome Sequence of Mycoplasma hyorhinis Strain SK76.</title>
        <authorList>
            <person name="Goodison S."/>
            <person name="Urquidi V."/>
            <person name="Kumar D."/>
            <person name="Reyes L."/>
            <person name="Rosser C.J."/>
        </authorList>
    </citation>
    <scope>NUCLEOTIDE SEQUENCE [LARGE SCALE GENOMIC DNA]</scope>
    <source>
        <strain evidence="2 3">SK76</strain>
    </source>
</reference>
<keyword evidence="1" id="KW-1133">Transmembrane helix</keyword>
<sequence length="67" mass="7510">MNFEYYLNNLKLKLRKQNQTSIAKINLKTLWKYFAVGLVICVGLALVISAIYGLISVFISIGQTGTI</sequence>
<dbReference type="AlphaFoldDB" id="A0AAI8AMB4"/>
<dbReference type="GeneID" id="93248212"/>
<evidence type="ECO:0000256" key="1">
    <source>
        <dbReference type="SAM" id="Phobius"/>
    </source>
</evidence>